<dbReference type="EMBL" id="LCJU01000027">
    <property type="protein sequence ID" value="KKT84105.1"/>
    <property type="molecule type" value="Genomic_DNA"/>
</dbReference>
<sequence length="78" mass="8884">MRITNKEKKYVRILSRNENKWIAVSEDRSEMFFADSTLPGLLKKLRTCKARASKYVVTKVKPAGRSYISCVQSSSIIG</sequence>
<reference evidence="1 2" key="1">
    <citation type="journal article" date="2015" name="Nature">
        <title>rRNA introns, odd ribosomes, and small enigmatic genomes across a large radiation of phyla.</title>
        <authorList>
            <person name="Brown C.T."/>
            <person name="Hug L.A."/>
            <person name="Thomas B.C."/>
            <person name="Sharon I."/>
            <person name="Castelle C.J."/>
            <person name="Singh A."/>
            <person name="Wilkins M.J."/>
            <person name="Williams K.H."/>
            <person name="Banfield J.F."/>
        </authorList>
    </citation>
    <scope>NUCLEOTIDE SEQUENCE [LARGE SCALE GENOMIC DNA]</scope>
</reference>
<protein>
    <recommendedName>
        <fullName evidence="3">DUF5678 domain-containing protein</fullName>
    </recommendedName>
</protein>
<comment type="caution">
    <text evidence="1">The sequence shown here is derived from an EMBL/GenBank/DDBJ whole genome shotgun (WGS) entry which is preliminary data.</text>
</comment>
<dbReference type="Proteomes" id="UP000034504">
    <property type="component" value="Unassembled WGS sequence"/>
</dbReference>
<gene>
    <name evidence="1" type="ORF">UW82_C0027G0002</name>
</gene>
<name>A0A0G1KKW4_UNCKA</name>
<evidence type="ECO:0000313" key="2">
    <source>
        <dbReference type="Proteomes" id="UP000034504"/>
    </source>
</evidence>
<dbReference type="AlphaFoldDB" id="A0A0G1KKW4"/>
<proteinExistence type="predicted"/>
<evidence type="ECO:0000313" key="1">
    <source>
        <dbReference type="EMBL" id="KKT84105.1"/>
    </source>
</evidence>
<organism evidence="1 2">
    <name type="scientific">candidate division WWE3 bacterium GW2011_GWC2_44_9</name>
    <dbReference type="NCBI Taxonomy" id="1619125"/>
    <lineage>
        <taxon>Bacteria</taxon>
        <taxon>Katanobacteria</taxon>
    </lineage>
</organism>
<accession>A0A0G1KKW4</accession>
<evidence type="ECO:0008006" key="3">
    <source>
        <dbReference type="Google" id="ProtNLM"/>
    </source>
</evidence>